<reference evidence="3 4" key="1">
    <citation type="submission" date="2018-10" db="EMBL/GenBank/DDBJ databases">
        <authorList>
            <person name="Zhang X."/>
        </authorList>
    </citation>
    <scope>NUCLEOTIDE SEQUENCE [LARGE SCALE GENOMIC DNA]</scope>
    <source>
        <strain evidence="3 4">SK-G1</strain>
    </source>
</reference>
<dbReference type="PANTHER" id="PTHR34512:SF30">
    <property type="entry name" value="OUTER MEMBRANE PROTEIN ASSEMBLY FACTOR BAMB"/>
    <property type="match status" value="1"/>
</dbReference>
<feature type="domain" description="Peptidoglycan binding-like" evidence="1">
    <location>
        <begin position="22"/>
        <end position="77"/>
    </location>
</feature>
<dbReference type="InterPro" id="IPR036366">
    <property type="entry name" value="PGBDSf"/>
</dbReference>
<dbReference type="Gene3D" id="2.130.10.10">
    <property type="entry name" value="YVTN repeat-like/Quinoprotein amine dehydrogenase"/>
    <property type="match status" value="2"/>
</dbReference>
<protein>
    <submittedName>
        <fullName evidence="3">Uncharacterized protein</fullName>
    </submittedName>
</protein>
<sequence>MRLPVVALGGRELKKQKPLLVGTDVRNLQQLLKRLGFFKTRIDGVFGDDTRHAVIQFQKVLGAKPSGIVDNALFNILHELEQGGAGKWLTIQKDFCHTGYSPVPVPFNLKVAGAKRIPGIIGFNSYTDILIAVARNGVWALDLKNFGILWQNRDLSPTAEASVMGSHIVVPSGNLVILDLYSGKIMKTVDAENITGSAVAGEGVIVAADGGSMQAFDERGNKLWQYKTGGVLCSPPALAYDLIYFASSDHYFYCLDRKGIPYWKTKTVDVISNPPSVWDGKVFAISRDAWFYAVNPLTGDIIWKKKFSDEEFIAPAFHRDFMLAVDARGTLLALSPQRAEIKWIKEFKVPPTTSPLLCPKTAFIGTENGLAALDLLTGKYTFHLEGKKITALIQTRFDIVAATEDEIAVLSPDF</sequence>
<feature type="domain" description="Pyrrolo-quinoline quinone repeat" evidence="2">
    <location>
        <begin position="254"/>
        <end position="379"/>
    </location>
</feature>
<evidence type="ECO:0000313" key="3">
    <source>
        <dbReference type="EMBL" id="AYO32000.1"/>
    </source>
</evidence>
<dbReference type="AlphaFoldDB" id="A0A3G2R944"/>
<dbReference type="Pfam" id="PF01471">
    <property type="entry name" value="PG_binding_1"/>
    <property type="match status" value="1"/>
</dbReference>
<dbReference type="InterPro" id="IPR015943">
    <property type="entry name" value="WD40/YVTN_repeat-like_dom_sf"/>
</dbReference>
<dbReference type="PANTHER" id="PTHR34512">
    <property type="entry name" value="CELL SURFACE PROTEIN"/>
    <property type="match status" value="1"/>
</dbReference>
<dbReference type="SUPFAM" id="SSF50998">
    <property type="entry name" value="Quinoprotein alcohol dehydrogenase-like"/>
    <property type="match status" value="1"/>
</dbReference>
<dbReference type="SMART" id="SM00564">
    <property type="entry name" value="PQQ"/>
    <property type="match status" value="4"/>
</dbReference>
<dbReference type="KEGG" id="bacg:D2962_16605"/>
<dbReference type="InterPro" id="IPR002372">
    <property type="entry name" value="PQQ_rpt_dom"/>
</dbReference>
<dbReference type="Pfam" id="PF13360">
    <property type="entry name" value="PQQ_2"/>
    <property type="match status" value="2"/>
</dbReference>
<proteinExistence type="predicted"/>
<gene>
    <name evidence="3" type="ORF">D2962_16605</name>
</gene>
<dbReference type="InterPro" id="IPR011047">
    <property type="entry name" value="Quinoprotein_ADH-like_sf"/>
</dbReference>
<dbReference type="EMBL" id="CP033169">
    <property type="protein sequence ID" value="AYO32000.1"/>
    <property type="molecule type" value="Genomic_DNA"/>
</dbReference>
<accession>A0A3G2R944</accession>
<evidence type="ECO:0000259" key="2">
    <source>
        <dbReference type="Pfam" id="PF13360"/>
    </source>
</evidence>
<evidence type="ECO:0000313" key="4">
    <source>
        <dbReference type="Proteomes" id="UP000280960"/>
    </source>
</evidence>
<dbReference type="InterPro" id="IPR036365">
    <property type="entry name" value="PGBD-like_sf"/>
</dbReference>
<dbReference type="Gene3D" id="1.10.101.10">
    <property type="entry name" value="PGBD-like superfamily/PGBD"/>
    <property type="match status" value="1"/>
</dbReference>
<evidence type="ECO:0000259" key="1">
    <source>
        <dbReference type="Pfam" id="PF01471"/>
    </source>
</evidence>
<dbReference type="SUPFAM" id="SSF47090">
    <property type="entry name" value="PGBD-like"/>
    <property type="match status" value="1"/>
</dbReference>
<name>A0A3G2R944_9FIRM</name>
<dbReference type="InterPro" id="IPR002477">
    <property type="entry name" value="Peptidoglycan-bd-like"/>
</dbReference>
<dbReference type="InterPro" id="IPR018391">
    <property type="entry name" value="PQQ_b-propeller_rpt"/>
</dbReference>
<keyword evidence="4" id="KW-1185">Reference proteome</keyword>
<feature type="domain" description="Pyrrolo-quinoline quinone repeat" evidence="2">
    <location>
        <begin position="138"/>
        <end position="249"/>
    </location>
</feature>
<dbReference type="RefSeq" id="WP_122015626.1">
    <property type="nucleotide sequence ID" value="NZ_CP033169.1"/>
</dbReference>
<dbReference type="Proteomes" id="UP000280960">
    <property type="component" value="Chromosome"/>
</dbReference>
<organism evidence="3 4">
    <name type="scientific">Biomaibacter acetigenes</name>
    <dbReference type="NCBI Taxonomy" id="2316383"/>
    <lineage>
        <taxon>Bacteria</taxon>
        <taxon>Bacillati</taxon>
        <taxon>Bacillota</taxon>
        <taxon>Clostridia</taxon>
        <taxon>Thermosediminibacterales</taxon>
        <taxon>Tepidanaerobacteraceae</taxon>
        <taxon>Biomaibacter</taxon>
    </lineage>
</organism>